<organism evidence="2 3">
    <name type="scientific">Canavalia gladiata</name>
    <name type="common">Sword bean</name>
    <name type="synonym">Dolichos gladiatus</name>
    <dbReference type="NCBI Taxonomy" id="3824"/>
    <lineage>
        <taxon>Eukaryota</taxon>
        <taxon>Viridiplantae</taxon>
        <taxon>Streptophyta</taxon>
        <taxon>Embryophyta</taxon>
        <taxon>Tracheophyta</taxon>
        <taxon>Spermatophyta</taxon>
        <taxon>Magnoliopsida</taxon>
        <taxon>eudicotyledons</taxon>
        <taxon>Gunneridae</taxon>
        <taxon>Pentapetalae</taxon>
        <taxon>rosids</taxon>
        <taxon>fabids</taxon>
        <taxon>Fabales</taxon>
        <taxon>Fabaceae</taxon>
        <taxon>Papilionoideae</taxon>
        <taxon>50 kb inversion clade</taxon>
        <taxon>NPAAA clade</taxon>
        <taxon>indigoferoid/millettioid clade</taxon>
        <taxon>Phaseoleae</taxon>
        <taxon>Canavalia</taxon>
    </lineage>
</organism>
<feature type="compositionally biased region" description="Acidic residues" evidence="1">
    <location>
        <begin position="103"/>
        <end position="130"/>
    </location>
</feature>
<sequence>MMNANLVRNLSFYARRIRLSPTRIFFSSRSNQPSPSHTHNKDDSLLQDITNQELKRRVAKLQEGDPEAIPSVFEAILQRYLTGKPIEADQELMREILGKGTVSEDDEEDELDSDLEAINDADDEDEEDFDLDFKGRSRADK</sequence>
<feature type="region of interest" description="Disordered" evidence="1">
    <location>
        <begin position="26"/>
        <end position="46"/>
    </location>
</feature>
<reference evidence="2 3" key="1">
    <citation type="submission" date="2024-01" db="EMBL/GenBank/DDBJ databases">
        <title>The genomes of 5 underutilized Papilionoideae crops provide insights into root nodulation and disease resistanc.</title>
        <authorList>
            <person name="Jiang F."/>
        </authorList>
    </citation>
    <scope>NUCLEOTIDE SEQUENCE [LARGE SCALE GENOMIC DNA]</scope>
    <source>
        <strain evidence="2">LVBAO_FW01</strain>
        <tissue evidence="2">Leaves</tissue>
    </source>
</reference>
<name>A0AAN9PXF7_CANGL</name>
<dbReference type="Proteomes" id="UP001367508">
    <property type="component" value="Unassembled WGS sequence"/>
</dbReference>
<dbReference type="AlphaFoldDB" id="A0AAN9PXF7"/>
<evidence type="ECO:0000256" key="1">
    <source>
        <dbReference type="SAM" id="MobiDB-lite"/>
    </source>
</evidence>
<comment type="caution">
    <text evidence="2">The sequence shown here is derived from an EMBL/GenBank/DDBJ whole genome shotgun (WGS) entry which is preliminary data.</text>
</comment>
<evidence type="ECO:0000313" key="2">
    <source>
        <dbReference type="EMBL" id="KAK7314601.1"/>
    </source>
</evidence>
<feature type="compositionally biased region" description="Basic and acidic residues" evidence="1">
    <location>
        <begin position="131"/>
        <end position="141"/>
    </location>
</feature>
<proteinExistence type="predicted"/>
<keyword evidence="3" id="KW-1185">Reference proteome</keyword>
<accession>A0AAN9PXF7</accession>
<evidence type="ECO:0000313" key="3">
    <source>
        <dbReference type="Proteomes" id="UP001367508"/>
    </source>
</evidence>
<feature type="region of interest" description="Disordered" evidence="1">
    <location>
        <begin position="97"/>
        <end position="141"/>
    </location>
</feature>
<feature type="compositionally biased region" description="Polar residues" evidence="1">
    <location>
        <begin position="26"/>
        <end position="37"/>
    </location>
</feature>
<gene>
    <name evidence="2" type="ORF">VNO77_33128</name>
</gene>
<protein>
    <submittedName>
        <fullName evidence="2">Uncharacterized protein</fullName>
    </submittedName>
</protein>
<dbReference type="EMBL" id="JAYMYQ010000008">
    <property type="protein sequence ID" value="KAK7314601.1"/>
    <property type="molecule type" value="Genomic_DNA"/>
</dbReference>